<keyword evidence="3" id="KW-0249">Electron transport</keyword>
<protein>
    <submittedName>
        <fullName evidence="5">Electron transfer flavoprotein subunit beta</fullName>
    </submittedName>
</protein>
<keyword evidence="6" id="KW-1185">Reference proteome</keyword>
<dbReference type="InterPro" id="IPR014730">
    <property type="entry name" value="ETF_a/b_N"/>
</dbReference>
<dbReference type="GO" id="GO:0009055">
    <property type="term" value="F:electron transfer activity"/>
    <property type="evidence" value="ECO:0007669"/>
    <property type="project" value="InterPro"/>
</dbReference>
<evidence type="ECO:0000256" key="1">
    <source>
        <dbReference type="ARBA" id="ARBA00007557"/>
    </source>
</evidence>
<evidence type="ECO:0000313" key="6">
    <source>
        <dbReference type="Proteomes" id="UP000243488"/>
    </source>
</evidence>
<dbReference type="STRING" id="1931241.BVH74_16435"/>
<organism evidence="5 6">
    <name type="scientific">Halopseudomonas phragmitis</name>
    <dbReference type="NCBI Taxonomy" id="1931241"/>
    <lineage>
        <taxon>Bacteria</taxon>
        <taxon>Pseudomonadati</taxon>
        <taxon>Pseudomonadota</taxon>
        <taxon>Gammaproteobacteria</taxon>
        <taxon>Pseudomonadales</taxon>
        <taxon>Pseudomonadaceae</taxon>
        <taxon>Halopseudomonas</taxon>
    </lineage>
</organism>
<reference evidence="5 6" key="1">
    <citation type="submission" date="2017-03" db="EMBL/GenBank/DDBJ databases">
        <title>Complete genome sequence of the novel DNRA strain Pseudomonas sp. S-6-2 isolated from Chinese polluted river sediment. Journal of Biotechnology.</title>
        <authorList>
            <person name="Li J."/>
            <person name="Xiang F."/>
            <person name="Wang L."/>
            <person name="Xi L."/>
            <person name="Liu J."/>
        </authorList>
    </citation>
    <scope>NUCLEOTIDE SEQUENCE [LARGE SCALE GENOMIC DNA]</scope>
    <source>
        <strain evidence="5 6">S-6-2</strain>
    </source>
</reference>
<dbReference type="EMBL" id="CP020100">
    <property type="protein sequence ID" value="AQZ96240.1"/>
    <property type="molecule type" value="Genomic_DNA"/>
</dbReference>
<evidence type="ECO:0000313" key="5">
    <source>
        <dbReference type="EMBL" id="AQZ96240.1"/>
    </source>
</evidence>
<dbReference type="Gene3D" id="3.40.50.620">
    <property type="entry name" value="HUPs"/>
    <property type="match status" value="1"/>
</dbReference>
<dbReference type="InterPro" id="IPR012255">
    <property type="entry name" value="ETF_b"/>
</dbReference>
<name>A0A1V0B8L3_9GAMM</name>
<dbReference type="InterPro" id="IPR014729">
    <property type="entry name" value="Rossmann-like_a/b/a_fold"/>
</dbReference>
<accession>A0A1V0B8L3</accession>
<comment type="similarity">
    <text evidence="1">Belongs to the ETF beta-subunit/FixA family.</text>
</comment>
<dbReference type="AlphaFoldDB" id="A0A1V0B8L3"/>
<dbReference type="KEGG" id="ppha:BVH74_16435"/>
<feature type="domain" description="Electron transfer flavoprotein alpha/beta-subunit N-terminal" evidence="4">
    <location>
        <begin position="35"/>
        <end position="211"/>
    </location>
</feature>
<evidence type="ECO:0000259" key="4">
    <source>
        <dbReference type="Pfam" id="PF01012"/>
    </source>
</evidence>
<sequence>MNILVLLAGVADNRYPLHPIAIGADGQIDESAQSRRILSPFDEGALELALKLRDKHSDYRLEVLVLGGSNSDNLLRSVAAFKPDRLRRLDLQPCCLWDAQLSSHQIAGLIRSEALQPDLLLIGREFGDLDEGGLPVMLASALSLPLFALTQYAQWQDGQLCLLRERGIRQQWYRPPGPVLATVTNDRRNKLRHPLMKNVMMAKKLGFDAVTAAADGSPLRLKALEVARDVQRGGQCRMLAGDVGSQADAILAYVRDSGEVPA</sequence>
<dbReference type="PANTHER" id="PTHR21294">
    <property type="entry name" value="ELECTRON TRANSFER FLAVOPROTEIN BETA-SUBUNIT"/>
    <property type="match status" value="1"/>
</dbReference>
<gene>
    <name evidence="5" type="ORF">BVH74_16435</name>
</gene>
<keyword evidence="2" id="KW-0813">Transport</keyword>
<proteinExistence type="inferred from homology"/>
<dbReference type="Pfam" id="PF01012">
    <property type="entry name" value="ETF"/>
    <property type="match status" value="1"/>
</dbReference>
<dbReference type="PANTHER" id="PTHR21294:SF8">
    <property type="entry name" value="ELECTRON TRANSFER FLAVOPROTEIN SUBUNIT BETA"/>
    <property type="match status" value="1"/>
</dbReference>
<dbReference type="RefSeq" id="WP_080051148.1">
    <property type="nucleotide sequence ID" value="NZ_CP020100.1"/>
</dbReference>
<dbReference type="SUPFAM" id="SSF52402">
    <property type="entry name" value="Adenine nucleotide alpha hydrolases-like"/>
    <property type="match status" value="1"/>
</dbReference>
<evidence type="ECO:0000256" key="3">
    <source>
        <dbReference type="ARBA" id="ARBA00022982"/>
    </source>
</evidence>
<dbReference type="Proteomes" id="UP000243488">
    <property type="component" value="Chromosome"/>
</dbReference>
<evidence type="ECO:0000256" key="2">
    <source>
        <dbReference type="ARBA" id="ARBA00022448"/>
    </source>
</evidence>